<dbReference type="InterPro" id="IPR010998">
    <property type="entry name" value="Integrase_recombinase_N"/>
</dbReference>
<reference evidence="4 5" key="1">
    <citation type="journal article" date="2012" name="Front. Microbiol.">
        <title>Redundancy and modularity in membrane-associated dissimilatory nitrate reduction in Bacillus.</title>
        <authorList>
            <person name="Heylen K."/>
            <person name="Keltjens J."/>
        </authorList>
    </citation>
    <scope>NUCLEOTIDE SEQUENCE [LARGE SCALE GENOMIC DNA]</scope>
    <source>
        <strain evidence="4 5">LMG 9581</strain>
    </source>
</reference>
<accession>K6DJ19</accession>
<evidence type="ECO:0000313" key="4">
    <source>
        <dbReference type="EMBL" id="EKN68093.1"/>
    </source>
</evidence>
<evidence type="ECO:0000259" key="3">
    <source>
        <dbReference type="PROSITE" id="PS51900"/>
    </source>
</evidence>
<sequence>MALDLPIAELQKEVGNNDDSKEDLSLSDYLDYWLKSYVKSNTSPNTYRGYEQIIRVHLKPILGHIKLQELTSLQLQNYYVDKLEDLSAQTVKHHHRLLSQALNDAVDWEFVNKNVTMKTKPPKPQKFRPTFYTKEELEQLFEAAKSSTIYYPIIYTAGHTGPV</sequence>
<dbReference type="Gene3D" id="1.10.150.130">
    <property type="match status" value="1"/>
</dbReference>
<dbReference type="InterPro" id="IPR004107">
    <property type="entry name" value="Integrase_SAM-like_N"/>
</dbReference>
<dbReference type="SUPFAM" id="SSF56349">
    <property type="entry name" value="DNA breaking-rejoining enzymes"/>
    <property type="match status" value="1"/>
</dbReference>
<comment type="caution">
    <text evidence="4">The sequence shown here is derived from an EMBL/GenBank/DDBJ whole genome shotgun (WGS) entry which is preliminary data.</text>
</comment>
<dbReference type="RefSeq" id="WP_003330469.1">
    <property type="nucleotide sequence ID" value="NZ_AJLR01000042.1"/>
</dbReference>
<dbReference type="STRING" id="1131731.BAZO_06234"/>
<dbReference type="InterPro" id="IPR011010">
    <property type="entry name" value="DNA_brk_join_enz"/>
</dbReference>
<dbReference type="Proteomes" id="UP000006315">
    <property type="component" value="Unassembled WGS sequence"/>
</dbReference>
<dbReference type="AlphaFoldDB" id="K6DJ19"/>
<gene>
    <name evidence="4" type="ORF">BAZO_06234</name>
</gene>
<dbReference type="PATRIC" id="fig|1131731.3.peg.1303"/>
<keyword evidence="5" id="KW-1185">Reference proteome</keyword>
<name>K6DJ19_SCHAZ</name>
<dbReference type="InterPro" id="IPR044068">
    <property type="entry name" value="CB"/>
</dbReference>
<dbReference type="Pfam" id="PF14659">
    <property type="entry name" value="Phage_int_SAM_3"/>
    <property type="match status" value="1"/>
</dbReference>
<dbReference type="PROSITE" id="PS51900">
    <property type="entry name" value="CB"/>
    <property type="match status" value="1"/>
</dbReference>
<evidence type="ECO:0000313" key="5">
    <source>
        <dbReference type="Proteomes" id="UP000006315"/>
    </source>
</evidence>
<evidence type="ECO:0000256" key="1">
    <source>
        <dbReference type="ARBA" id="ARBA00023125"/>
    </source>
</evidence>
<dbReference type="EMBL" id="AJLR01000042">
    <property type="protein sequence ID" value="EKN68093.1"/>
    <property type="molecule type" value="Genomic_DNA"/>
</dbReference>
<proteinExistence type="predicted"/>
<protein>
    <submittedName>
        <fullName evidence="4">Site-specific recombinase, phage integrase family protein</fullName>
    </submittedName>
</protein>
<dbReference type="GO" id="GO:0003677">
    <property type="term" value="F:DNA binding"/>
    <property type="evidence" value="ECO:0007669"/>
    <property type="project" value="UniProtKB-UniRule"/>
</dbReference>
<dbReference type="GO" id="GO:0015074">
    <property type="term" value="P:DNA integration"/>
    <property type="evidence" value="ECO:0007669"/>
    <property type="project" value="InterPro"/>
</dbReference>
<evidence type="ECO:0000256" key="2">
    <source>
        <dbReference type="PROSITE-ProRule" id="PRU01248"/>
    </source>
</evidence>
<feature type="domain" description="Core-binding (CB)" evidence="3">
    <location>
        <begin position="24"/>
        <end position="106"/>
    </location>
</feature>
<organism evidence="4 5">
    <name type="scientific">Schinkia azotoformans LMG 9581</name>
    <dbReference type="NCBI Taxonomy" id="1131731"/>
    <lineage>
        <taxon>Bacteria</taxon>
        <taxon>Bacillati</taxon>
        <taxon>Bacillota</taxon>
        <taxon>Bacilli</taxon>
        <taxon>Bacillales</taxon>
        <taxon>Bacillaceae</taxon>
        <taxon>Calidifontibacillus/Schinkia group</taxon>
        <taxon>Schinkia</taxon>
    </lineage>
</organism>
<keyword evidence="1 2" id="KW-0238">DNA-binding</keyword>